<proteinExistence type="predicted"/>
<evidence type="ECO:0000313" key="2">
    <source>
        <dbReference type="Proteomes" id="UP001433508"/>
    </source>
</evidence>
<dbReference type="EMBL" id="MU971339">
    <property type="protein sequence ID" value="KAK9240589.1"/>
    <property type="molecule type" value="Genomic_DNA"/>
</dbReference>
<protein>
    <submittedName>
        <fullName evidence="1">Uncharacterized protein</fullName>
    </submittedName>
</protein>
<reference evidence="2" key="1">
    <citation type="journal article" date="2024" name="Front. Bioeng. Biotechnol.">
        <title>Genome-scale model development and genomic sequencing of the oleaginous clade Lipomyces.</title>
        <authorList>
            <person name="Czajka J.J."/>
            <person name="Han Y."/>
            <person name="Kim J."/>
            <person name="Mondo S.J."/>
            <person name="Hofstad B.A."/>
            <person name="Robles A."/>
            <person name="Haridas S."/>
            <person name="Riley R."/>
            <person name="LaButti K."/>
            <person name="Pangilinan J."/>
            <person name="Andreopoulos W."/>
            <person name="Lipzen A."/>
            <person name="Yan J."/>
            <person name="Wang M."/>
            <person name="Ng V."/>
            <person name="Grigoriev I.V."/>
            <person name="Spatafora J.W."/>
            <person name="Magnuson J.K."/>
            <person name="Baker S.E."/>
            <person name="Pomraning K.R."/>
        </authorList>
    </citation>
    <scope>NUCLEOTIDE SEQUENCE [LARGE SCALE GENOMIC DNA]</scope>
    <source>
        <strain evidence="2">CBS 7786</strain>
    </source>
</reference>
<name>A0ACC3T9J0_LIPKO</name>
<dbReference type="Proteomes" id="UP001433508">
    <property type="component" value="Unassembled WGS sequence"/>
</dbReference>
<comment type="caution">
    <text evidence="1">The sequence shown here is derived from an EMBL/GenBank/DDBJ whole genome shotgun (WGS) entry which is preliminary data.</text>
</comment>
<accession>A0ACC3T9J0</accession>
<organism evidence="1 2">
    <name type="scientific">Lipomyces kononenkoae</name>
    <name type="common">Yeast</name>
    <dbReference type="NCBI Taxonomy" id="34357"/>
    <lineage>
        <taxon>Eukaryota</taxon>
        <taxon>Fungi</taxon>
        <taxon>Dikarya</taxon>
        <taxon>Ascomycota</taxon>
        <taxon>Saccharomycotina</taxon>
        <taxon>Lipomycetes</taxon>
        <taxon>Lipomycetales</taxon>
        <taxon>Lipomycetaceae</taxon>
        <taxon>Lipomyces</taxon>
    </lineage>
</organism>
<evidence type="ECO:0000313" key="1">
    <source>
        <dbReference type="EMBL" id="KAK9240589.1"/>
    </source>
</evidence>
<keyword evidence="2" id="KW-1185">Reference proteome</keyword>
<sequence>MFASIQSFFSSFSYSSSSSGTTSSTRRRSTMASHPSSVALAPSAPSTYYAGPESGMTSSSHLTLPTPIYSPGMRSLSTSRLTQYASKPAPVSSPTEYSTIQLQDFEDGVAPAPPVKLSWNRITRWAEKSYPELCDQLGEPALPEDLDNLERATECVLPPDVRESFLEHDGQDRSGKPCGLIFGTALLDTDEVTAEWDLWRAVAIAIEQENRDTDITVDVDSAPASSSSGPARKQQKRRDNFTAHQTSVPHHAVQSVYAHPGWLPLAKDFCGNNIAVDLAPGPAGHWGQVILYGREFDRKYVIARSWGHFLAMLADDLEEGRWSVDEDSEELWYVSAGKVHVYFEVLKRRVERALAQKARPAVNGQIKKSRPAPLTVNSDESAATLTLKFQNENASTGSLQHLLTSATPGVVNARLSRTNSAAARGSAEETTKESSASQDDAERPIQVRARSPTKRPVSEEEQGLVDVPVDSGEPSLEIARE</sequence>
<gene>
    <name evidence="1" type="ORF">V1525DRAFT_395402</name>
</gene>